<protein>
    <recommendedName>
        <fullName evidence="1">diguanylate cyclase</fullName>
        <ecNumber evidence="1">2.7.7.65</ecNumber>
    </recommendedName>
</protein>
<dbReference type="InterPro" id="IPR029151">
    <property type="entry name" value="Sensor-like_sf"/>
</dbReference>
<dbReference type="InterPro" id="IPR000160">
    <property type="entry name" value="GGDEF_dom"/>
</dbReference>
<reference evidence="6 7" key="1">
    <citation type="submission" date="2018-03" db="EMBL/GenBank/DDBJ databases">
        <title>Massilia armeniaca sp. nov., isolated from desert soil.</title>
        <authorList>
            <person name="Huang H."/>
            <person name="Ren M."/>
        </authorList>
    </citation>
    <scope>NUCLEOTIDE SEQUENCE [LARGE SCALE GENOMIC DNA]</scope>
    <source>
        <strain evidence="6 7">ZMN-3</strain>
    </source>
</reference>
<dbReference type="AlphaFoldDB" id="A0A2R4CGP8"/>
<feature type="domain" description="GGDEF" evidence="5">
    <location>
        <begin position="400"/>
        <end position="533"/>
    </location>
</feature>
<evidence type="ECO:0000256" key="1">
    <source>
        <dbReference type="ARBA" id="ARBA00012528"/>
    </source>
</evidence>
<dbReference type="CDD" id="cd01949">
    <property type="entry name" value="GGDEF"/>
    <property type="match status" value="1"/>
</dbReference>
<dbReference type="SUPFAM" id="SSF55073">
    <property type="entry name" value="Nucleotide cyclase"/>
    <property type="match status" value="1"/>
</dbReference>
<keyword evidence="4" id="KW-0812">Transmembrane</keyword>
<dbReference type="PROSITE" id="PS50887">
    <property type="entry name" value="GGDEF"/>
    <property type="match status" value="1"/>
</dbReference>
<dbReference type="GO" id="GO:0052621">
    <property type="term" value="F:diguanylate cyclase activity"/>
    <property type="evidence" value="ECO:0007669"/>
    <property type="project" value="UniProtKB-EC"/>
</dbReference>
<dbReference type="RefSeq" id="WP_107144045.1">
    <property type="nucleotide sequence ID" value="NZ_CP028324.1"/>
</dbReference>
<dbReference type="InterPro" id="IPR043128">
    <property type="entry name" value="Rev_trsase/Diguanyl_cyclase"/>
</dbReference>
<comment type="catalytic activity">
    <reaction evidence="2">
        <text>2 GTP = 3',3'-c-di-GMP + 2 diphosphate</text>
        <dbReference type="Rhea" id="RHEA:24898"/>
        <dbReference type="ChEBI" id="CHEBI:33019"/>
        <dbReference type="ChEBI" id="CHEBI:37565"/>
        <dbReference type="ChEBI" id="CHEBI:58805"/>
        <dbReference type="EC" id="2.7.7.65"/>
    </reaction>
</comment>
<dbReference type="FunFam" id="3.30.70.270:FF:000001">
    <property type="entry name" value="Diguanylate cyclase domain protein"/>
    <property type="match status" value="1"/>
</dbReference>
<keyword evidence="4" id="KW-0472">Membrane</keyword>
<feature type="coiled-coil region" evidence="3">
    <location>
        <begin position="342"/>
        <end position="369"/>
    </location>
</feature>
<feature type="transmembrane region" description="Helical" evidence="4">
    <location>
        <begin position="21"/>
        <end position="39"/>
    </location>
</feature>
<dbReference type="EMBL" id="CP028324">
    <property type="protein sequence ID" value="AVR98712.1"/>
    <property type="molecule type" value="Genomic_DNA"/>
</dbReference>
<dbReference type="PANTHER" id="PTHR45138:SF9">
    <property type="entry name" value="DIGUANYLATE CYCLASE DGCM-RELATED"/>
    <property type="match status" value="1"/>
</dbReference>
<dbReference type="SMART" id="SM00267">
    <property type="entry name" value="GGDEF"/>
    <property type="match status" value="1"/>
</dbReference>
<feature type="transmembrane region" description="Helical" evidence="4">
    <location>
        <begin position="309"/>
        <end position="331"/>
    </location>
</feature>
<organism evidence="6 7">
    <name type="scientific">Pseudoduganella armeniaca</name>
    <dbReference type="NCBI Taxonomy" id="2072590"/>
    <lineage>
        <taxon>Bacteria</taxon>
        <taxon>Pseudomonadati</taxon>
        <taxon>Pseudomonadota</taxon>
        <taxon>Betaproteobacteria</taxon>
        <taxon>Burkholderiales</taxon>
        <taxon>Oxalobacteraceae</taxon>
        <taxon>Telluria group</taxon>
        <taxon>Pseudoduganella</taxon>
    </lineage>
</organism>
<evidence type="ECO:0000256" key="3">
    <source>
        <dbReference type="SAM" id="Coils"/>
    </source>
</evidence>
<evidence type="ECO:0000259" key="5">
    <source>
        <dbReference type="PROSITE" id="PS50887"/>
    </source>
</evidence>
<proteinExistence type="predicted"/>
<evidence type="ECO:0000256" key="4">
    <source>
        <dbReference type="SAM" id="Phobius"/>
    </source>
</evidence>
<sequence>MTSKGLAAIRRLLRRHIVPRAALIAVLLAASAAVVWLSYTGIREREIARLQANADGRLRQLSLLLLAPAERYSYLPNLLANYRILTETLRTPRDPARVRAANTFLRQLNERTGTSLMYLLDLQGTTIAASNYDAADSLMGRNYGFRPYFTNALRDGQARFFAMGVTSRKPGYYLSYLVKDGERTLGVAVIKMDLRLPELADSSAEMLVTDAAGVAFLSSRPDWNYRPIRPLTAAAAAQVRSTRQYEGVLKAPLAPAAGRQLTTGGQIVRLRDDAGTSAAWLVVRRQIADSDWSANLLMPMARVEDIARVAALTAAAGIALLLMLGVLLAQLRSRVRERVRSRRRLERAHRALEVQNNELRLLSEELRRKSITDSLTGMFNRAFFLDAAAAMVGIAKRHGTPLALLLVDADHFKRINDAYGHPAGDAVLQLLATVLTEQTREGDVAARYGGEEFIVALPHTPARAAAELAERIRARVAAYPTPPGMAGLRLTVSIGVAQYRAEEPDIGETIRRADAALYAAKRAGRDCVRVDGVAAPDA</sequence>
<dbReference type="OrthoDB" id="9772100at2"/>
<keyword evidence="3" id="KW-0175">Coiled coil</keyword>
<dbReference type="SUPFAM" id="SSF103190">
    <property type="entry name" value="Sensory domain-like"/>
    <property type="match status" value="1"/>
</dbReference>
<evidence type="ECO:0000313" key="7">
    <source>
        <dbReference type="Proteomes" id="UP000240505"/>
    </source>
</evidence>
<dbReference type="PANTHER" id="PTHR45138">
    <property type="entry name" value="REGULATORY COMPONENTS OF SENSORY TRANSDUCTION SYSTEM"/>
    <property type="match status" value="1"/>
</dbReference>
<dbReference type="NCBIfam" id="TIGR00254">
    <property type="entry name" value="GGDEF"/>
    <property type="match status" value="1"/>
</dbReference>
<dbReference type="Gene3D" id="3.30.450.20">
    <property type="entry name" value="PAS domain"/>
    <property type="match status" value="2"/>
</dbReference>
<dbReference type="InterPro" id="IPR029787">
    <property type="entry name" value="Nucleotide_cyclase"/>
</dbReference>
<accession>A0A2R4CGP8</accession>
<name>A0A2R4CGP8_9BURK</name>
<dbReference type="Pfam" id="PF00990">
    <property type="entry name" value="GGDEF"/>
    <property type="match status" value="1"/>
</dbReference>
<gene>
    <name evidence="6" type="ORF">C9I28_26055</name>
</gene>
<dbReference type="KEGG" id="masz:C9I28_26055"/>
<dbReference type="InterPro" id="IPR050469">
    <property type="entry name" value="Diguanylate_Cyclase"/>
</dbReference>
<keyword evidence="7" id="KW-1185">Reference proteome</keyword>
<keyword evidence="4" id="KW-1133">Transmembrane helix</keyword>
<dbReference type="Proteomes" id="UP000240505">
    <property type="component" value="Chromosome"/>
</dbReference>
<evidence type="ECO:0000256" key="2">
    <source>
        <dbReference type="ARBA" id="ARBA00034247"/>
    </source>
</evidence>
<evidence type="ECO:0000313" key="6">
    <source>
        <dbReference type="EMBL" id="AVR98712.1"/>
    </source>
</evidence>
<dbReference type="EC" id="2.7.7.65" evidence="1"/>
<dbReference type="Gene3D" id="3.30.70.270">
    <property type="match status" value="1"/>
</dbReference>